<protein>
    <submittedName>
        <fullName evidence="1">Uncharacterized protein</fullName>
    </submittedName>
</protein>
<gene>
    <name evidence="1" type="ORF">Q766_00370</name>
</gene>
<proteinExistence type="predicted"/>
<reference evidence="1 2" key="1">
    <citation type="submission" date="2013-09" db="EMBL/GenBank/DDBJ databases">
        <authorList>
            <person name="Zeng Z."/>
            <person name="Chen C."/>
        </authorList>
    </citation>
    <scope>NUCLEOTIDE SEQUENCE [LARGE SCALE GENOMIC DNA]</scope>
    <source>
        <strain evidence="1 2">WB 4.1-42</strain>
    </source>
</reference>
<dbReference type="OrthoDB" id="1362720at2"/>
<evidence type="ECO:0000313" key="2">
    <source>
        <dbReference type="Proteomes" id="UP000030111"/>
    </source>
</evidence>
<dbReference type="STRING" id="1121898.GCA_000422725_00549"/>
<dbReference type="Proteomes" id="UP000030111">
    <property type="component" value="Unassembled WGS sequence"/>
</dbReference>
<sequence length="124" mass="13728">MNAPLLTTTLLLLPGGVELALPENSVKFKTALSHAIRNKKAKILMLADTALVPEDVVQQTYPYKNVLLIESENITTADDAWAAAAQMLDNHLPTVSTAGFDFQVVKMEYIAAKYEDFERLAKFM</sequence>
<comment type="caution">
    <text evidence="1">The sequence shown here is derived from an EMBL/GenBank/DDBJ whole genome shotgun (WGS) entry which is preliminary data.</text>
</comment>
<dbReference type="EMBL" id="JRLY01000001">
    <property type="protein sequence ID" value="KGO94612.1"/>
    <property type="molecule type" value="Genomic_DNA"/>
</dbReference>
<name>A0A0A2MPM2_9FLAO</name>
<dbReference type="AlphaFoldDB" id="A0A0A2MPM2"/>
<dbReference type="eggNOG" id="ENOG503000R">
    <property type="taxonomic scope" value="Bacteria"/>
</dbReference>
<accession>A0A0A2MPM2</accession>
<evidence type="ECO:0000313" key="1">
    <source>
        <dbReference type="EMBL" id="KGO94612.1"/>
    </source>
</evidence>
<dbReference type="RefSeq" id="WP_026991994.1">
    <property type="nucleotide sequence ID" value="NZ_JRLY01000001.1"/>
</dbReference>
<keyword evidence="2" id="KW-1185">Reference proteome</keyword>
<organism evidence="1 2">
    <name type="scientific">Flavobacterium subsaxonicum WB 4.1-42 = DSM 21790</name>
    <dbReference type="NCBI Taxonomy" id="1121898"/>
    <lineage>
        <taxon>Bacteria</taxon>
        <taxon>Pseudomonadati</taxon>
        <taxon>Bacteroidota</taxon>
        <taxon>Flavobacteriia</taxon>
        <taxon>Flavobacteriales</taxon>
        <taxon>Flavobacteriaceae</taxon>
        <taxon>Flavobacterium</taxon>
    </lineage>
</organism>